<reference evidence="2" key="1">
    <citation type="journal article" date="2021" name="bioRxiv">
        <title>Whole Genome Assembly and Annotation of Northern Wild Rice, Zizania palustris L., Supports a Whole Genome Duplication in the Zizania Genus.</title>
        <authorList>
            <person name="Haas M."/>
            <person name="Kono T."/>
            <person name="Macchietto M."/>
            <person name="Millas R."/>
            <person name="McGilp L."/>
            <person name="Shao M."/>
            <person name="Duquette J."/>
            <person name="Hirsch C.N."/>
            <person name="Kimball J."/>
        </authorList>
    </citation>
    <scope>NUCLEOTIDE SEQUENCE</scope>
    <source>
        <tissue evidence="2">Fresh leaf tissue</tissue>
    </source>
</reference>
<reference evidence="2" key="2">
    <citation type="submission" date="2021-02" db="EMBL/GenBank/DDBJ databases">
        <authorList>
            <person name="Kimball J.A."/>
            <person name="Haas M.W."/>
            <person name="Macchietto M."/>
            <person name="Kono T."/>
            <person name="Duquette J."/>
            <person name="Shao M."/>
        </authorList>
    </citation>
    <scope>NUCLEOTIDE SEQUENCE</scope>
    <source>
        <tissue evidence="2">Fresh leaf tissue</tissue>
    </source>
</reference>
<evidence type="ECO:0000256" key="1">
    <source>
        <dbReference type="SAM" id="MobiDB-lite"/>
    </source>
</evidence>
<dbReference type="EMBL" id="JAAALK010000287">
    <property type="protein sequence ID" value="KAG8058924.1"/>
    <property type="molecule type" value="Genomic_DNA"/>
</dbReference>
<evidence type="ECO:0000313" key="2">
    <source>
        <dbReference type="EMBL" id="KAG8058924.1"/>
    </source>
</evidence>
<comment type="caution">
    <text evidence="2">The sequence shown here is derived from an EMBL/GenBank/DDBJ whole genome shotgun (WGS) entry which is preliminary data.</text>
</comment>
<accession>A0A8J5VW09</accession>
<organism evidence="2 3">
    <name type="scientific">Zizania palustris</name>
    <name type="common">Northern wild rice</name>
    <dbReference type="NCBI Taxonomy" id="103762"/>
    <lineage>
        <taxon>Eukaryota</taxon>
        <taxon>Viridiplantae</taxon>
        <taxon>Streptophyta</taxon>
        <taxon>Embryophyta</taxon>
        <taxon>Tracheophyta</taxon>
        <taxon>Spermatophyta</taxon>
        <taxon>Magnoliopsida</taxon>
        <taxon>Liliopsida</taxon>
        <taxon>Poales</taxon>
        <taxon>Poaceae</taxon>
        <taxon>BOP clade</taxon>
        <taxon>Oryzoideae</taxon>
        <taxon>Oryzeae</taxon>
        <taxon>Zizaniinae</taxon>
        <taxon>Zizania</taxon>
    </lineage>
</organism>
<dbReference type="Proteomes" id="UP000729402">
    <property type="component" value="Unassembled WGS sequence"/>
</dbReference>
<protein>
    <submittedName>
        <fullName evidence="2">Uncharacterized protein</fullName>
    </submittedName>
</protein>
<dbReference type="AlphaFoldDB" id="A0A8J5VW09"/>
<proteinExistence type="predicted"/>
<sequence>MENGSGGSDVPEHANEHCPGTQSEAAGKADACAGCPNQQICATAPKGPDPEKQDYLFTKLTRVHRTIPTYRNSGPVSCILYFFSLCCNFVTYEFCFVTYEFCLVTIDEHYLVTY</sequence>
<feature type="region of interest" description="Disordered" evidence="1">
    <location>
        <begin position="1"/>
        <end position="28"/>
    </location>
</feature>
<gene>
    <name evidence="2" type="ORF">GUJ93_ZPchr0002g23714</name>
</gene>
<dbReference type="OrthoDB" id="1681683at2759"/>
<keyword evidence="3" id="KW-1185">Reference proteome</keyword>
<evidence type="ECO:0000313" key="3">
    <source>
        <dbReference type="Proteomes" id="UP000729402"/>
    </source>
</evidence>
<name>A0A8J5VW09_ZIZPA</name>